<gene>
    <name evidence="2" type="ORF">Pla144_30650</name>
</gene>
<organism evidence="2 3">
    <name type="scientific">Bythopirellula polymerisocia</name>
    <dbReference type="NCBI Taxonomy" id="2528003"/>
    <lineage>
        <taxon>Bacteria</taxon>
        <taxon>Pseudomonadati</taxon>
        <taxon>Planctomycetota</taxon>
        <taxon>Planctomycetia</taxon>
        <taxon>Pirellulales</taxon>
        <taxon>Lacipirellulaceae</taxon>
        <taxon>Bythopirellula</taxon>
    </lineage>
</organism>
<feature type="transmembrane region" description="Helical" evidence="1">
    <location>
        <begin position="45"/>
        <end position="64"/>
    </location>
</feature>
<dbReference type="AlphaFoldDB" id="A0A5C6CLS9"/>
<accession>A0A5C6CLS9</accession>
<name>A0A5C6CLS9_9BACT</name>
<dbReference type="Proteomes" id="UP000318437">
    <property type="component" value="Unassembled WGS sequence"/>
</dbReference>
<protein>
    <submittedName>
        <fullName evidence="2">Uncharacterized protein</fullName>
    </submittedName>
</protein>
<evidence type="ECO:0000313" key="2">
    <source>
        <dbReference type="EMBL" id="TWU25853.1"/>
    </source>
</evidence>
<keyword evidence="1" id="KW-0472">Membrane</keyword>
<feature type="transmembrane region" description="Helical" evidence="1">
    <location>
        <begin position="21"/>
        <end position="39"/>
    </location>
</feature>
<dbReference type="EMBL" id="SJPS01000004">
    <property type="protein sequence ID" value="TWU25853.1"/>
    <property type="molecule type" value="Genomic_DNA"/>
</dbReference>
<comment type="caution">
    <text evidence="2">The sequence shown here is derived from an EMBL/GenBank/DDBJ whole genome shotgun (WGS) entry which is preliminary data.</text>
</comment>
<sequence>MKSDHSVSKSLFHCAIHDKEAQLCFGAAISCLVLGLVGLTLNSLFAFSTSIDALLVISVFYGFLGTVRVAHFRKENSDAKSFTDASILVSDSQESAREKSAA</sequence>
<keyword evidence="3" id="KW-1185">Reference proteome</keyword>
<evidence type="ECO:0000313" key="3">
    <source>
        <dbReference type="Proteomes" id="UP000318437"/>
    </source>
</evidence>
<evidence type="ECO:0000256" key="1">
    <source>
        <dbReference type="SAM" id="Phobius"/>
    </source>
</evidence>
<dbReference type="RefSeq" id="WP_146451422.1">
    <property type="nucleotide sequence ID" value="NZ_SJPS01000004.1"/>
</dbReference>
<dbReference type="PROSITE" id="PS51257">
    <property type="entry name" value="PROKAR_LIPOPROTEIN"/>
    <property type="match status" value="1"/>
</dbReference>
<reference evidence="2 3" key="1">
    <citation type="submission" date="2019-02" db="EMBL/GenBank/DDBJ databases">
        <title>Deep-cultivation of Planctomycetes and their phenomic and genomic characterization uncovers novel biology.</title>
        <authorList>
            <person name="Wiegand S."/>
            <person name="Jogler M."/>
            <person name="Boedeker C."/>
            <person name="Pinto D."/>
            <person name="Vollmers J."/>
            <person name="Rivas-Marin E."/>
            <person name="Kohn T."/>
            <person name="Peeters S.H."/>
            <person name="Heuer A."/>
            <person name="Rast P."/>
            <person name="Oberbeckmann S."/>
            <person name="Bunk B."/>
            <person name="Jeske O."/>
            <person name="Meyerdierks A."/>
            <person name="Storesund J.E."/>
            <person name="Kallscheuer N."/>
            <person name="Luecker S."/>
            <person name="Lage O.M."/>
            <person name="Pohl T."/>
            <person name="Merkel B.J."/>
            <person name="Hornburger P."/>
            <person name="Mueller R.-W."/>
            <person name="Bruemmer F."/>
            <person name="Labrenz M."/>
            <person name="Spormann A.M."/>
            <person name="Op Den Camp H."/>
            <person name="Overmann J."/>
            <person name="Amann R."/>
            <person name="Jetten M.S.M."/>
            <person name="Mascher T."/>
            <person name="Medema M.H."/>
            <person name="Devos D.P."/>
            <person name="Kaster A.-K."/>
            <person name="Ovreas L."/>
            <person name="Rohde M."/>
            <person name="Galperin M.Y."/>
            <person name="Jogler C."/>
        </authorList>
    </citation>
    <scope>NUCLEOTIDE SEQUENCE [LARGE SCALE GENOMIC DNA]</scope>
    <source>
        <strain evidence="2 3">Pla144</strain>
    </source>
</reference>
<keyword evidence="1" id="KW-1133">Transmembrane helix</keyword>
<proteinExistence type="predicted"/>
<keyword evidence="1" id="KW-0812">Transmembrane</keyword>